<evidence type="ECO:0000313" key="2">
    <source>
        <dbReference type="Proteomes" id="UP001488805"/>
    </source>
</evidence>
<dbReference type="Proteomes" id="UP001488805">
    <property type="component" value="Unassembled WGS sequence"/>
</dbReference>
<proteinExistence type="predicted"/>
<dbReference type="EMBL" id="JBCEZU010000156">
    <property type="protein sequence ID" value="KAK9524174.1"/>
    <property type="molecule type" value="Genomic_DNA"/>
</dbReference>
<sequence length="185" mass="21087">MTCFLNPLPSLDTVLRRSLQEERETVYVSAVEAAGGRLAEFSANDPRRLANLFSRGLEFTQTARVVTPTAATERESEQEVPWHAARHVTGPRLGPRPAICFSLRLHPHGFRRCSRRSSPLMRPLRGCLENRGHDASLLVLSGEQETNWWSGVQREVCVMVAWREVVFLLLPFEWSRQCTLWFAPC</sequence>
<evidence type="ECO:0000313" key="1">
    <source>
        <dbReference type="EMBL" id="KAK9524174.1"/>
    </source>
</evidence>
<reference evidence="1 2" key="1">
    <citation type="journal article" date="2024" name="Genome Biol. Evol.">
        <title>Chromosome-level genome assembly of the viviparous eelpout Zoarces viviparus.</title>
        <authorList>
            <person name="Fuhrmann N."/>
            <person name="Brasseur M.V."/>
            <person name="Bakowski C.E."/>
            <person name="Podsiadlowski L."/>
            <person name="Prost S."/>
            <person name="Krehenwinkel H."/>
            <person name="Mayer C."/>
        </authorList>
    </citation>
    <scope>NUCLEOTIDE SEQUENCE [LARGE SCALE GENOMIC DNA]</scope>
    <source>
        <strain evidence="1">NO-MEL_2022_Ind0_liver</strain>
    </source>
</reference>
<gene>
    <name evidence="1" type="ORF">VZT92_018035</name>
</gene>
<name>A0AAW1ENK7_ZOAVI</name>
<organism evidence="1 2">
    <name type="scientific">Zoarces viviparus</name>
    <name type="common">Viviparous eelpout</name>
    <name type="synonym">Blennius viviparus</name>
    <dbReference type="NCBI Taxonomy" id="48416"/>
    <lineage>
        <taxon>Eukaryota</taxon>
        <taxon>Metazoa</taxon>
        <taxon>Chordata</taxon>
        <taxon>Craniata</taxon>
        <taxon>Vertebrata</taxon>
        <taxon>Euteleostomi</taxon>
        <taxon>Actinopterygii</taxon>
        <taxon>Neopterygii</taxon>
        <taxon>Teleostei</taxon>
        <taxon>Neoteleostei</taxon>
        <taxon>Acanthomorphata</taxon>
        <taxon>Eupercaria</taxon>
        <taxon>Perciformes</taxon>
        <taxon>Cottioidei</taxon>
        <taxon>Zoarcales</taxon>
        <taxon>Zoarcidae</taxon>
        <taxon>Zoarcinae</taxon>
        <taxon>Zoarces</taxon>
    </lineage>
</organism>
<dbReference type="AlphaFoldDB" id="A0AAW1ENK7"/>
<protein>
    <submittedName>
        <fullName evidence="1">Uncharacterized protein</fullName>
    </submittedName>
</protein>
<keyword evidence="2" id="KW-1185">Reference proteome</keyword>
<accession>A0AAW1ENK7</accession>
<comment type="caution">
    <text evidence="1">The sequence shown here is derived from an EMBL/GenBank/DDBJ whole genome shotgun (WGS) entry which is preliminary data.</text>
</comment>